<dbReference type="RefSeq" id="WP_191201625.1">
    <property type="nucleotide sequence ID" value="NZ_JACXZA010000001.1"/>
</dbReference>
<sequence length="225" mass="26797">MGEENRVTDKQNAARTRLVQKLIPYVRKNGFQFLRMEEIAKIMDVSRATLYKYFQSKEEVVQTVVNFYVDYINEHMVDSLDADQKFSIRFQKLFERSVLVAEYITDVFLVELESVYPEIYDRLREALRLREQQIMVFLDEGIQEGIFNKINGTLFIKQDELLQKIFDIKFLMVNNLTLAQALHDYYMLKKLQLFKPEKLQAVDDLKMLPRIEDLAQKITKNLYRG</sequence>
<proteinExistence type="predicted"/>
<dbReference type="Proteomes" id="UP000609346">
    <property type="component" value="Unassembled WGS sequence"/>
</dbReference>
<keyword evidence="5" id="KW-1185">Reference proteome</keyword>
<dbReference type="PROSITE" id="PS50977">
    <property type="entry name" value="HTH_TETR_2"/>
    <property type="match status" value="1"/>
</dbReference>
<reference evidence="4 5" key="1">
    <citation type="submission" date="2020-09" db="EMBL/GenBank/DDBJ databases">
        <title>Paenibacillus sp. strain PR3 16S rRNA gene Genome sequencing and assembly.</title>
        <authorList>
            <person name="Kim J."/>
        </authorList>
    </citation>
    <scope>NUCLEOTIDE SEQUENCE [LARGE SCALE GENOMIC DNA]</scope>
    <source>
        <strain evidence="4 5">PR3</strain>
    </source>
</reference>
<dbReference type="InterPro" id="IPR001647">
    <property type="entry name" value="HTH_TetR"/>
</dbReference>
<protein>
    <submittedName>
        <fullName evidence="4">TetR/AcrR family transcriptional regulator</fullName>
    </submittedName>
</protein>
<dbReference type="Gene3D" id="1.10.357.10">
    <property type="entry name" value="Tetracycline Repressor, domain 2"/>
    <property type="match status" value="1"/>
</dbReference>
<evidence type="ECO:0000256" key="1">
    <source>
        <dbReference type="ARBA" id="ARBA00023125"/>
    </source>
</evidence>
<accession>A0ABR8MT36</accession>
<evidence type="ECO:0000313" key="5">
    <source>
        <dbReference type="Proteomes" id="UP000609346"/>
    </source>
</evidence>
<keyword evidence="1 2" id="KW-0238">DNA-binding</keyword>
<organism evidence="4 5">
    <name type="scientific">Paenibacillus terricola</name>
    <dbReference type="NCBI Taxonomy" id="2763503"/>
    <lineage>
        <taxon>Bacteria</taxon>
        <taxon>Bacillati</taxon>
        <taxon>Bacillota</taxon>
        <taxon>Bacilli</taxon>
        <taxon>Bacillales</taxon>
        <taxon>Paenibacillaceae</taxon>
        <taxon>Paenibacillus</taxon>
    </lineage>
</organism>
<comment type="caution">
    <text evidence="4">The sequence shown here is derived from an EMBL/GenBank/DDBJ whole genome shotgun (WGS) entry which is preliminary data.</text>
</comment>
<evidence type="ECO:0000313" key="4">
    <source>
        <dbReference type="EMBL" id="MBD3917314.1"/>
    </source>
</evidence>
<dbReference type="Pfam" id="PF00440">
    <property type="entry name" value="TetR_N"/>
    <property type="match status" value="1"/>
</dbReference>
<feature type="domain" description="HTH tetR-type" evidence="3">
    <location>
        <begin position="12"/>
        <end position="72"/>
    </location>
</feature>
<evidence type="ECO:0000256" key="2">
    <source>
        <dbReference type="PROSITE-ProRule" id="PRU00335"/>
    </source>
</evidence>
<dbReference type="InterPro" id="IPR009057">
    <property type="entry name" value="Homeodomain-like_sf"/>
</dbReference>
<feature type="DNA-binding region" description="H-T-H motif" evidence="2">
    <location>
        <begin position="35"/>
        <end position="54"/>
    </location>
</feature>
<gene>
    <name evidence="4" type="ORF">H8B09_00990</name>
</gene>
<dbReference type="EMBL" id="JACXZA010000001">
    <property type="protein sequence ID" value="MBD3917314.1"/>
    <property type="molecule type" value="Genomic_DNA"/>
</dbReference>
<evidence type="ECO:0000259" key="3">
    <source>
        <dbReference type="PROSITE" id="PS50977"/>
    </source>
</evidence>
<name>A0ABR8MT36_9BACL</name>
<dbReference type="SUPFAM" id="SSF46689">
    <property type="entry name" value="Homeodomain-like"/>
    <property type="match status" value="1"/>
</dbReference>